<dbReference type="AlphaFoldDB" id="A0A3S1H0M6"/>
<dbReference type="GO" id="GO:1902412">
    <property type="term" value="P:regulation of mitotic cytokinesis"/>
    <property type="evidence" value="ECO:0007669"/>
    <property type="project" value="InterPro"/>
</dbReference>
<dbReference type="GO" id="GO:0008017">
    <property type="term" value="F:microtubule binding"/>
    <property type="evidence" value="ECO:0007669"/>
    <property type="project" value="InterPro"/>
</dbReference>
<dbReference type="GO" id="GO:0035556">
    <property type="term" value="P:intracellular signal transduction"/>
    <property type="evidence" value="ECO:0007669"/>
    <property type="project" value="InterPro"/>
</dbReference>
<reference evidence="2 3" key="1">
    <citation type="submission" date="2019-01" db="EMBL/GenBank/DDBJ databases">
        <title>A draft genome assembly of the solar-powered sea slug Elysia chlorotica.</title>
        <authorList>
            <person name="Cai H."/>
            <person name="Li Q."/>
            <person name="Fang X."/>
            <person name="Li J."/>
            <person name="Curtis N.E."/>
            <person name="Altenburger A."/>
            <person name="Shibata T."/>
            <person name="Feng M."/>
            <person name="Maeda T."/>
            <person name="Schwartz J.A."/>
            <person name="Shigenobu S."/>
            <person name="Lundholm N."/>
            <person name="Nishiyama T."/>
            <person name="Yang H."/>
            <person name="Hasebe M."/>
            <person name="Li S."/>
            <person name="Pierce S.K."/>
            <person name="Wang J."/>
        </authorList>
    </citation>
    <scope>NUCLEOTIDE SEQUENCE [LARGE SCALE GENOMIC DNA]</scope>
    <source>
        <strain evidence="2">EC2010</strain>
        <tissue evidence="2">Whole organism of an adult</tissue>
    </source>
</reference>
<dbReference type="EMBL" id="RQTK01001552">
    <property type="protein sequence ID" value="RUS69865.1"/>
    <property type="molecule type" value="Genomic_DNA"/>
</dbReference>
<dbReference type="InterPro" id="IPR043188">
    <property type="entry name" value="DCDC1"/>
</dbReference>
<accession>A0A3S1H0M6</accession>
<evidence type="ECO:0000259" key="1">
    <source>
        <dbReference type="PROSITE" id="PS50309"/>
    </source>
</evidence>
<dbReference type="PANTHER" id="PTHR46302">
    <property type="entry name" value="DOUBLECORTIN DOMAIN-CONTAINING PROTEIN 1"/>
    <property type="match status" value="1"/>
</dbReference>
<dbReference type="Gene3D" id="3.10.20.230">
    <property type="entry name" value="Doublecortin domain"/>
    <property type="match status" value="1"/>
</dbReference>
<evidence type="ECO:0000313" key="3">
    <source>
        <dbReference type="Proteomes" id="UP000271974"/>
    </source>
</evidence>
<comment type="caution">
    <text evidence="2">The sequence shown here is derived from an EMBL/GenBank/DDBJ whole genome shotgun (WGS) entry which is preliminary data.</text>
</comment>
<dbReference type="GO" id="GO:0030496">
    <property type="term" value="C:midbody"/>
    <property type="evidence" value="ECO:0007669"/>
    <property type="project" value="TreeGrafter"/>
</dbReference>
<feature type="domain" description="Doublecortin" evidence="1">
    <location>
        <begin position="19"/>
        <end position="74"/>
    </location>
</feature>
<sequence length="130" mass="14532">MVYPNGETMERSIYVWGASLDEILDSATSKLGLWKNARILYTLEGQQISTFEEIQRDQLMCVSTGKPFQQPATQKVDIEVKANWGRARKQYGSKATDVVVDVQKNPEVDVDPFGPPLLAISDPPKKPLAH</sequence>
<keyword evidence="3" id="KW-1185">Reference proteome</keyword>
<dbReference type="STRING" id="188477.A0A3S1H0M6"/>
<name>A0A3S1H0M6_ELYCH</name>
<dbReference type="PROSITE" id="PS50309">
    <property type="entry name" value="DC"/>
    <property type="match status" value="1"/>
</dbReference>
<evidence type="ECO:0000313" key="2">
    <source>
        <dbReference type="EMBL" id="RUS69865.1"/>
    </source>
</evidence>
<gene>
    <name evidence="2" type="ORF">EGW08_022371</name>
</gene>
<dbReference type="InterPro" id="IPR036572">
    <property type="entry name" value="Doublecortin_dom_sf"/>
</dbReference>
<protein>
    <recommendedName>
        <fullName evidence="1">Doublecortin domain-containing protein</fullName>
    </recommendedName>
</protein>
<dbReference type="Proteomes" id="UP000271974">
    <property type="component" value="Unassembled WGS sequence"/>
</dbReference>
<dbReference type="InterPro" id="IPR056415">
    <property type="entry name" value="DCX2_DCDC1"/>
</dbReference>
<dbReference type="InterPro" id="IPR003533">
    <property type="entry name" value="Doublecortin_dom"/>
</dbReference>
<dbReference type="Pfam" id="PF24478">
    <property type="entry name" value="DCX2_DCDC1"/>
    <property type="match status" value="1"/>
</dbReference>
<organism evidence="2 3">
    <name type="scientific">Elysia chlorotica</name>
    <name type="common">Eastern emerald elysia</name>
    <name type="synonym">Sea slug</name>
    <dbReference type="NCBI Taxonomy" id="188477"/>
    <lineage>
        <taxon>Eukaryota</taxon>
        <taxon>Metazoa</taxon>
        <taxon>Spiralia</taxon>
        <taxon>Lophotrochozoa</taxon>
        <taxon>Mollusca</taxon>
        <taxon>Gastropoda</taxon>
        <taxon>Heterobranchia</taxon>
        <taxon>Euthyneura</taxon>
        <taxon>Panpulmonata</taxon>
        <taxon>Sacoglossa</taxon>
        <taxon>Placobranchoidea</taxon>
        <taxon>Plakobranchidae</taxon>
        <taxon>Elysia</taxon>
    </lineage>
</organism>
<dbReference type="PANTHER" id="PTHR46302:SF3">
    <property type="entry name" value="DOUBLECORTIN DOMAIN-CONTAINING PROTEIN 1"/>
    <property type="match status" value="1"/>
</dbReference>
<proteinExistence type="predicted"/>
<dbReference type="SUPFAM" id="SSF89837">
    <property type="entry name" value="Doublecortin (DC)"/>
    <property type="match status" value="1"/>
</dbReference>
<dbReference type="OrthoDB" id="9999986at2759"/>